<dbReference type="GO" id="GO:0006612">
    <property type="term" value="P:protein targeting to membrane"/>
    <property type="evidence" value="ECO:0007669"/>
    <property type="project" value="TreeGrafter"/>
</dbReference>
<evidence type="ECO:0000256" key="3">
    <source>
        <dbReference type="ARBA" id="ARBA00022692"/>
    </source>
</evidence>
<evidence type="ECO:0000259" key="9">
    <source>
        <dbReference type="Pfam" id="PF01529"/>
    </source>
</evidence>
<feature type="compositionally biased region" description="Acidic residues" evidence="8">
    <location>
        <begin position="228"/>
        <end position="245"/>
    </location>
</feature>
<organism evidence="10">
    <name type="scientific">Strombidium inclinatum</name>
    <dbReference type="NCBI Taxonomy" id="197538"/>
    <lineage>
        <taxon>Eukaryota</taxon>
        <taxon>Sar</taxon>
        <taxon>Alveolata</taxon>
        <taxon>Ciliophora</taxon>
        <taxon>Intramacronucleata</taxon>
        <taxon>Spirotrichea</taxon>
        <taxon>Oligotrichia</taxon>
        <taxon>Strombidiidae</taxon>
        <taxon>Strombidium</taxon>
    </lineage>
</organism>
<comment type="subcellular location">
    <subcellularLocation>
        <location evidence="1">Membrane</location>
        <topology evidence="1">Multi-pass membrane protein</topology>
    </subcellularLocation>
</comment>
<protein>
    <recommendedName>
        <fullName evidence="7">Palmitoyltransferase</fullName>
        <ecNumber evidence="7">2.3.1.225</ecNumber>
    </recommendedName>
</protein>
<keyword evidence="3 7" id="KW-0812">Transmembrane</keyword>
<evidence type="ECO:0000256" key="4">
    <source>
        <dbReference type="ARBA" id="ARBA00022989"/>
    </source>
</evidence>
<dbReference type="GO" id="GO:0005783">
    <property type="term" value="C:endoplasmic reticulum"/>
    <property type="evidence" value="ECO:0007669"/>
    <property type="project" value="TreeGrafter"/>
</dbReference>
<keyword evidence="4 7" id="KW-1133">Transmembrane helix</keyword>
<evidence type="ECO:0000256" key="8">
    <source>
        <dbReference type="SAM" id="MobiDB-lite"/>
    </source>
</evidence>
<accession>A0A7S3IXH2</accession>
<comment type="catalytic activity">
    <reaction evidence="7">
        <text>L-cysteinyl-[protein] + hexadecanoyl-CoA = S-hexadecanoyl-L-cysteinyl-[protein] + CoA</text>
        <dbReference type="Rhea" id="RHEA:36683"/>
        <dbReference type="Rhea" id="RHEA-COMP:10131"/>
        <dbReference type="Rhea" id="RHEA-COMP:11032"/>
        <dbReference type="ChEBI" id="CHEBI:29950"/>
        <dbReference type="ChEBI" id="CHEBI:57287"/>
        <dbReference type="ChEBI" id="CHEBI:57379"/>
        <dbReference type="ChEBI" id="CHEBI:74151"/>
        <dbReference type="EC" id="2.3.1.225"/>
    </reaction>
</comment>
<keyword evidence="5 7" id="KW-0472">Membrane</keyword>
<dbReference type="Pfam" id="PF01529">
    <property type="entry name" value="DHHC"/>
    <property type="match status" value="1"/>
</dbReference>
<dbReference type="EMBL" id="HBIH01037134">
    <property type="protein sequence ID" value="CAE0334226.1"/>
    <property type="molecule type" value="Transcribed_RNA"/>
</dbReference>
<feature type="region of interest" description="Disordered" evidence="8">
    <location>
        <begin position="200"/>
        <end position="245"/>
    </location>
</feature>
<keyword evidence="2 7" id="KW-0808">Transferase</keyword>
<sequence length="245" mass="28633">MKYRVKTMANLKAFWNRNCAECNEIKPARTNHCSICETCVFQMSHHCLFTNNCVGLENQRFFLLFILYCLIGTLFNLVSIVSVWHHFNYRINHNLMHFVVVFDCLLAGCLFFYNLWCWFLACVGVTTIEFMSSNTGHKYNNYDYSFTRIRDNLFKIFGTKSYFQIMSPSLRTNAFNGIEWSFQLKDLGFDEFGELVSSRHDEEAGRPMNKQQVEMTNVSSSEVAQMNEEYDPEGEDEADDTEIAI</sequence>
<dbReference type="EC" id="2.3.1.225" evidence="7"/>
<dbReference type="AlphaFoldDB" id="A0A7S3IXH2"/>
<dbReference type="GO" id="GO:0019706">
    <property type="term" value="F:protein-cysteine S-palmitoyltransferase activity"/>
    <property type="evidence" value="ECO:0007669"/>
    <property type="project" value="UniProtKB-EC"/>
</dbReference>
<evidence type="ECO:0000256" key="1">
    <source>
        <dbReference type="ARBA" id="ARBA00004141"/>
    </source>
</evidence>
<dbReference type="GO" id="GO:0016020">
    <property type="term" value="C:membrane"/>
    <property type="evidence" value="ECO:0007669"/>
    <property type="project" value="UniProtKB-SubCell"/>
</dbReference>
<keyword evidence="6 7" id="KW-0012">Acyltransferase</keyword>
<proteinExistence type="inferred from homology"/>
<evidence type="ECO:0000256" key="2">
    <source>
        <dbReference type="ARBA" id="ARBA00022679"/>
    </source>
</evidence>
<dbReference type="InterPro" id="IPR001594">
    <property type="entry name" value="Palmitoyltrfase_DHHC"/>
</dbReference>
<dbReference type="PANTHER" id="PTHR22883">
    <property type="entry name" value="ZINC FINGER DHHC DOMAIN CONTAINING PROTEIN"/>
    <property type="match status" value="1"/>
</dbReference>
<feature type="transmembrane region" description="Helical" evidence="7">
    <location>
        <begin position="95"/>
        <end position="116"/>
    </location>
</feature>
<evidence type="ECO:0000313" key="10">
    <source>
        <dbReference type="EMBL" id="CAE0334226.1"/>
    </source>
</evidence>
<reference evidence="10" key="1">
    <citation type="submission" date="2021-01" db="EMBL/GenBank/DDBJ databases">
        <authorList>
            <person name="Corre E."/>
            <person name="Pelletier E."/>
            <person name="Niang G."/>
            <person name="Scheremetjew M."/>
            <person name="Finn R."/>
            <person name="Kale V."/>
            <person name="Holt S."/>
            <person name="Cochrane G."/>
            <person name="Meng A."/>
            <person name="Brown T."/>
            <person name="Cohen L."/>
        </authorList>
    </citation>
    <scope>NUCLEOTIDE SEQUENCE</scope>
    <source>
        <strain evidence="10">S3</strain>
    </source>
</reference>
<feature type="domain" description="Palmitoyltransferase DHHC" evidence="9">
    <location>
        <begin position="17"/>
        <end position="133"/>
    </location>
</feature>
<evidence type="ECO:0000256" key="6">
    <source>
        <dbReference type="ARBA" id="ARBA00023315"/>
    </source>
</evidence>
<dbReference type="PANTHER" id="PTHR22883:SF452">
    <property type="entry name" value="PALMITOYLTRANSFERASE"/>
    <property type="match status" value="1"/>
</dbReference>
<dbReference type="InterPro" id="IPR039859">
    <property type="entry name" value="PFA4/ZDH16/20/ERF2-like"/>
</dbReference>
<dbReference type="GO" id="GO:0005794">
    <property type="term" value="C:Golgi apparatus"/>
    <property type="evidence" value="ECO:0007669"/>
    <property type="project" value="TreeGrafter"/>
</dbReference>
<dbReference type="PROSITE" id="PS50216">
    <property type="entry name" value="DHHC"/>
    <property type="match status" value="1"/>
</dbReference>
<feature type="transmembrane region" description="Helical" evidence="7">
    <location>
        <begin position="61"/>
        <end position="83"/>
    </location>
</feature>
<evidence type="ECO:0000256" key="7">
    <source>
        <dbReference type="RuleBase" id="RU079119"/>
    </source>
</evidence>
<comment type="domain">
    <text evidence="7">The DHHC domain is required for palmitoyltransferase activity.</text>
</comment>
<evidence type="ECO:0000256" key="5">
    <source>
        <dbReference type="ARBA" id="ARBA00023136"/>
    </source>
</evidence>
<name>A0A7S3IXH2_9SPIT</name>
<gene>
    <name evidence="10" type="ORF">SINC0208_LOCUS14865</name>
</gene>
<comment type="similarity">
    <text evidence="7">Belongs to the DHHC palmitoyltransferase family.</text>
</comment>
<feature type="compositionally biased region" description="Polar residues" evidence="8">
    <location>
        <begin position="209"/>
        <end position="224"/>
    </location>
</feature>